<reference evidence="1 2" key="1">
    <citation type="journal article" date="2012" name="Stand. Genomic Sci.">
        <title>Complete genome sequence of the aerobic, heterotroph Marinithermus hydrothermalis type strain (T1(T)) from a deep-sea hydrothermal vent chimney.</title>
        <authorList>
            <person name="Copeland A."/>
            <person name="Gu W."/>
            <person name="Yasawong M."/>
            <person name="Lapidus A."/>
            <person name="Lucas S."/>
            <person name="Deshpande S."/>
            <person name="Pagani I."/>
            <person name="Tapia R."/>
            <person name="Cheng J.F."/>
            <person name="Goodwin L.A."/>
            <person name="Pitluck S."/>
            <person name="Liolios K."/>
            <person name="Ivanova N."/>
            <person name="Mavromatis K."/>
            <person name="Mikhailova N."/>
            <person name="Pati A."/>
            <person name="Chen A."/>
            <person name="Palaniappan K."/>
            <person name="Land M."/>
            <person name="Pan C."/>
            <person name="Brambilla E.M."/>
            <person name="Rohde M."/>
            <person name="Tindall B.J."/>
            <person name="Sikorski J."/>
            <person name="Goker M."/>
            <person name="Detter J.C."/>
            <person name="Bristow J."/>
            <person name="Eisen J.A."/>
            <person name="Markowitz V."/>
            <person name="Hugenholtz P."/>
            <person name="Kyrpides N.C."/>
            <person name="Klenk H.P."/>
            <person name="Woyke T."/>
        </authorList>
    </citation>
    <scope>NUCLEOTIDE SEQUENCE [LARGE SCALE GENOMIC DNA]</scope>
    <source>
        <strain evidence="2">DSM 14884 / JCM 11576 / T1</strain>
    </source>
</reference>
<dbReference type="HOGENOM" id="CLU_153848_0_0_0"/>
<dbReference type="STRING" id="869210.Marky_1429"/>
<sequence length="115" mass="12572">MQGVILAASAAMLGFATLWFTSANLWASLGIGLALAGLVLRWHQRLVRQGLPPNARERLAMRLAWRRGGRITVDELAQAGLNPHEARATLEALCARGLCRADGDGYRFYNDPTAR</sequence>
<dbReference type="Proteomes" id="UP000007030">
    <property type="component" value="Chromosome"/>
</dbReference>
<dbReference type="EMBL" id="CP002630">
    <property type="protein sequence ID" value="AEB12164.1"/>
    <property type="molecule type" value="Genomic_DNA"/>
</dbReference>
<keyword evidence="2" id="KW-1185">Reference proteome</keyword>
<name>F2NMJ4_MARHT</name>
<accession>F2NMJ4</accession>
<dbReference type="eggNOG" id="ENOG5033K7E">
    <property type="taxonomic scope" value="Bacteria"/>
</dbReference>
<proteinExistence type="predicted"/>
<dbReference type="AlphaFoldDB" id="F2NMJ4"/>
<dbReference type="KEGG" id="mhd:Marky_1429"/>
<evidence type="ECO:0000313" key="2">
    <source>
        <dbReference type="Proteomes" id="UP000007030"/>
    </source>
</evidence>
<protein>
    <submittedName>
        <fullName evidence="1">Uncharacterized protein</fullName>
    </submittedName>
</protein>
<evidence type="ECO:0000313" key="1">
    <source>
        <dbReference type="EMBL" id="AEB12164.1"/>
    </source>
</evidence>
<gene>
    <name evidence="1" type="ordered locus">Marky_1429</name>
</gene>
<organism evidence="1 2">
    <name type="scientific">Marinithermus hydrothermalis (strain DSM 14884 / JCM 11576 / T1)</name>
    <dbReference type="NCBI Taxonomy" id="869210"/>
    <lineage>
        <taxon>Bacteria</taxon>
        <taxon>Thermotogati</taxon>
        <taxon>Deinococcota</taxon>
        <taxon>Deinococci</taxon>
        <taxon>Thermales</taxon>
        <taxon>Thermaceae</taxon>
        <taxon>Marinithermus</taxon>
    </lineage>
</organism>